<dbReference type="Gene3D" id="1.10.3120.10">
    <property type="entry name" value="Trigger factor, C-terminal domain"/>
    <property type="match status" value="1"/>
</dbReference>
<dbReference type="InterPro" id="IPR027304">
    <property type="entry name" value="Trigger_fact/SurA_dom_sf"/>
</dbReference>
<proteinExistence type="predicted"/>
<comment type="caution">
    <text evidence="2">The sequence shown here is derived from an EMBL/GenBank/DDBJ whole genome shotgun (WGS) entry which is preliminary data.</text>
</comment>
<gene>
    <name evidence="2" type="primary">tig</name>
    <name evidence="2" type="ORF">GCM10010831_07170</name>
</gene>
<dbReference type="EMBL" id="BMGL01000004">
    <property type="protein sequence ID" value="GGE08183.1"/>
    <property type="molecule type" value="Genomic_DNA"/>
</dbReference>
<dbReference type="NCBIfam" id="TIGR00115">
    <property type="entry name" value="tig"/>
    <property type="match status" value="1"/>
</dbReference>
<dbReference type="InterPro" id="IPR005215">
    <property type="entry name" value="Trig_fac"/>
</dbReference>
<protein>
    <submittedName>
        <fullName evidence="2">Peptidylprolyl isomerase</fullName>
    </submittedName>
</protein>
<dbReference type="GO" id="GO:0043335">
    <property type="term" value="P:protein unfolding"/>
    <property type="evidence" value="ECO:0007669"/>
    <property type="project" value="TreeGrafter"/>
</dbReference>
<keyword evidence="2" id="KW-0413">Isomerase</keyword>
<reference evidence="2 3" key="1">
    <citation type="journal article" date="2014" name="Int. J. Syst. Evol. Microbiol.">
        <title>Complete genome sequence of Corynebacterium casei LMG S-19264T (=DSM 44701T), isolated from a smear-ripened cheese.</title>
        <authorList>
            <consortium name="US DOE Joint Genome Institute (JGI-PGF)"/>
            <person name="Walter F."/>
            <person name="Albersmeier A."/>
            <person name="Kalinowski J."/>
            <person name="Ruckert C."/>
        </authorList>
    </citation>
    <scope>NUCLEOTIDE SEQUENCE [LARGE SCALE GENOMIC DNA]</scope>
    <source>
        <strain evidence="2 3">CGMCC 1.12925</strain>
    </source>
</reference>
<dbReference type="Proteomes" id="UP000599688">
    <property type="component" value="Unassembled WGS sequence"/>
</dbReference>
<dbReference type="AlphaFoldDB" id="A0A916ZPS8"/>
<dbReference type="Gene3D" id="3.30.70.1050">
    <property type="entry name" value="Trigger factor ribosome-binding domain"/>
    <property type="match status" value="1"/>
</dbReference>
<keyword evidence="3" id="KW-1185">Reference proteome</keyword>
<dbReference type="InterPro" id="IPR037041">
    <property type="entry name" value="Trigger_fac_C_sf"/>
</dbReference>
<dbReference type="Pfam" id="PF05697">
    <property type="entry name" value="Trigger_N"/>
    <property type="match status" value="1"/>
</dbReference>
<dbReference type="GO" id="GO:0051083">
    <property type="term" value="P:'de novo' cotranslational protein folding"/>
    <property type="evidence" value="ECO:0007669"/>
    <property type="project" value="TreeGrafter"/>
</dbReference>
<dbReference type="PANTHER" id="PTHR30560">
    <property type="entry name" value="TRIGGER FACTOR CHAPERONE AND PEPTIDYL-PROLYL CIS/TRANS ISOMERASE"/>
    <property type="match status" value="1"/>
</dbReference>
<dbReference type="SUPFAM" id="SSF102735">
    <property type="entry name" value="Trigger factor ribosome-binding domain"/>
    <property type="match status" value="1"/>
</dbReference>
<dbReference type="PANTHER" id="PTHR30560:SF3">
    <property type="entry name" value="TRIGGER FACTOR-LIKE PROTEIN TIG, CHLOROPLASTIC"/>
    <property type="match status" value="1"/>
</dbReference>
<organism evidence="2 3">
    <name type="scientific">Psychroflexus salis</name>
    <dbReference type="NCBI Taxonomy" id="1526574"/>
    <lineage>
        <taxon>Bacteria</taxon>
        <taxon>Pseudomonadati</taxon>
        <taxon>Bacteroidota</taxon>
        <taxon>Flavobacteriia</taxon>
        <taxon>Flavobacteriales</taxon>
        <taxon>Flavobacteriaceae</taxon>
        <taxon>Psychroflexus</taxon>
    </lineage>
</organism>
<dbReference type="GO" id="GO:0044183">
    <property type="term" value="F:protein folding chaperone"/>
    <property type="evidence" value="ECO:0007669"/>
    <property type="project" value="TreeGrafter"/>
</dbReference>
<dbReference type="GO" id="GO:0043022">
    <property type="term" value="F:ribosome binding"/>
    <property type="evidence" value="ECO:0007669"/>
    <property type="project" value="TreeGrafter"/>
</dbReference>
<dbReference type="PIRSF" id="PIRSF003095">
    <property type="entry name" value="Trigger_factor"/>
    <property type="match status" value="1"/>
</dbReference>
<dbReference type="SUPFAM" id="SSF109998">
    <property type="entry name" value="Triger factor/SurA peptide-binding domain-like"/>
    <property type="match status" value="1"/>
</dbReference>
<dbReference type="GO" id="GO:0015031">
    <property type="term" value="P:protein transport"/>
    <property type="evidence" value="ECO:0007669"/>
    <property type="project" value="InterPro"/>
</dbReference>
<evidence type="ECO:0000313" key="2">
    <source>
        <dbReference type="EMBL" id="GGE08183.1"/>
    </source>
</evidence>
<evidence type="ECO:0000259" key="1">
    <source>
        <dbReference type="Pfam" id="PF05697"/>
    </source>
</evidence>
<dbReference type="RefSeq" id="WP_188405412.1">
    <property type="nucleotide sequence ID" value="NZ_BMGL01000004.1"/>
</dbReference>
<name>A0A916ZPS8_9FLAO</name>
<accession>A0A916ZPS8</accession>
<feature type="domain" description="Trigger factor ribosome-binding bacterial" evidence="1">
    <location>
        <begin position="1"/>
        <end position="144"/>
    </location>
</feature>
<sequence length="441" mass="50960">MQITKENTDNLNAVVKVNVEKQDYTDKVEKILKDYRKTANIPGFRKGHVPMGMIKRQYGQAVLADEVNKLIQESLNKFLTEEKLDILGNPIPKAQDDFSWDNDNYEFEFEVGLAPEINIDFSNKKAITHYKIAADDAMIDDQIKLIQRQYGKMVSQNEIKEGYTILAKFINTDEGIENESSFKLEDLKGKKNKELFKGAKTGDTLQVSSKKLFAEDNKLAIHLGIEAEKAKDLDIQLNVDVVEINEEIPHELNQELFDKYAGKEGKINSEKELKNFIKEQAAEQFVQHSDQQLLNDVTEHLLANTKFDLPVEFLQKWIQISGEKELSEEEAKEEFEKSEKGIRYQLIEAKIIKDNDIQVKPEEVKEMMKDRIRMQMAQYGGANFPDEQMEQFANQMLSNQDEARKVSEQVMSNKILALLKEKLNLKEKEVSFKKFADEVYK</sequence>
<dbReference type="GO" id="GO:0003755">
    <property type="term" value="F:peptidyl-prolyl cis-trans isomerase activity"/>
    <property type="evidence" value="ECO:0007669"/>
    <property type="project" value="TreeGrafter"/>
</dbReference>
<evidence type="ECO:0000313" key="3">
    <source>
        <dbReference type="Proteomes" id="UP000599688"/>
    </source>
</evidence>
<dbReference type="InterPro" id="IPR036611">
    <property type="entry name" value="Trigger_fac_ribosome-bd_sf"/>
</dbReference>
<dbReference type="InterPro" id="IPR008881">
    <property type="entry name" value="Trigger_fac_ribosome-bd_bac"/>
</dbReference>